<evidence type="ECO:0000313" key="3">
    <source>
        <dbReference type="EMBL" id="ROR55594.1"/>
    </source>
</evidence>
<organism evidence="3 4">
    <name type="scientific">Luteococcus japonicus</name>
    <dbReference type="NCBI Taxonomy" id="33984"/>
    <lineage>
        <taxon>Bacteria</taxon>
        <taxon>Bacillati</taxon>
        <taxon>Actinomycetota</taxon>
        <taxon>Actinomycetes</taxon>
        <taxon>Propionibacteriales</taxon>
        <taxon>Propionibacteriaceae</taxon>
        <taxon>Luteococcus</taxon>
    </lineage>
</organism>
<protein>
    <recommendedName>
        <fullName evidence="5">DUF3040 family protein</fullName>
    </recommendedName>
</protein>
<evidence type="ECO:0000256" key="2">
    <source>
        <dbReference type="SAM" id="Phobius"/>
    </source>
</evidence>
<evidence type="ECO:0008006" key="5">
    <source>
        <dbReference type="Google" id="ProtNLM"/>
    </source>
</evidence>
<evidence type="ECO:0000313" key="4">
    <source>
        <dbReference type="Proteomes" id="UP000275749"/>
    </source>
</evidence>
<keyword evidence="2" id="KW-1133">Transmembrane helix</keyword>
<feature type="transmembrane region" description="Helical" evidence="2">
    <location>
        <begin position="45"/>
        <end position="63"/>
    </location>
</feature>
<proteinExistence type="predicted"/>
<feature type="compositionally biased region" description="Basic and acidic residues" evidence="1">
    <location>
        <begin position="112"/>
        <end position="129"/>
    </location>
</feature>
<feature type="region of interest" description="Disordered" evidence="1">
    <location>
        <begin position="88"/>
        <end position="129"/>
    </location>
</feature>
<dbReference type="InterPro" id="IPR021401">
    <property type="entry name" value="DUF3040"/>
</dbReference>
<comment type="caution">
    <text evidence="3">The sequence shown here is derived from an EMBL/GenBank/DDBJ whole genome shotgun (WGS) entry which is preliminary data.</text>
</comment>
<dbReference type="EMBL" id="RKHG01000001">
    <property type="protein sequence ID" value="ROR55594.1"/>
    <property type="molecule type" value="Genomic_DNA"/>
</dbReference>
<accession>A0A3N1ZXK5</accession>
<feature type="compositionally biased region" description="Low complexity" evidence="1">
    <location>
        <begin position="97"/>
        <end position="107"/>
    </location>
</feature>
<dbReference type="Pfam" id="PF11239">
    <property type="entry name" value="DUF3040"/>
    <property type="match status" value="1"/>
</dbReference>
<reference evidence="3 4" key="1">
    <citation type="submission" date="2018-11" db="EMBL/GenBank/DDBJ databases">
        <title>Sequencing the genomes of 1000 actinobacteria strains.</title>
        <authorList>
            <person name="Klenk H.-P."/>
        </authorList>
    </citation>
    <scope>NUCLEOTIDE SEQUENCE [LARGE SCALE GENOMIC DNA]</scope>
    <source>
        <strain evidence="3 4">DSM 10546</strain>
    </source>
</reference>
<dbReference type="AlphaFoldDB" id="A0A3N1ZXK5"/>
<gene>
    <name evidence="3" type="ORF">EDD41_2871</name>
</gene>
<keyword evidence="2" id="KW-0472">Membrane</keyword>
<keyword evidence="2" id="KW-0812">Transmembrane</keyword>
<evidence type="ECO:0000256" key="1">
    <source>
        <dbReference type="SAM" id="MobiDB-lite"/>
    </source>
</evidence>
<dbReference type="Proteomes" id="UP000275749">
    <property type="component" value="Unassembled WGS sequence"/>
</dbReference>
<name>A0A3N1ZXK5_9ACTN</name>
<sequence>MALSEQEQRLLEQLEASLAADDPTLARALRGDGPAPRLQRRHAGVMLLGLAVGLVGLIGGMQLHPVVSVLGFVVMLISAVSLSEQLRAVGEGKPRAPRAMPRSSRMPGSPLDDEHLDRARERWRQEGGR</sequence>
<dbReference type="RefSeq" id="WP_123576345.1">
    <property type="nucleotide sequence ID" value="NZ_RKHG01000001.1"/>
</dbReference>